<evidence type="ECO:0000313" key="3">
    <source>
        <dbReference type="EMBL" id="CZQ96391.1"/>
    </source>
</evidence>
<dbReference type="EMBL" id="FNYT01000027">
    <property type="protein sequence ID" value="SEJ78851.1"/>
    <property type="molecule type" value="Genomic_DNA"/>
</dbReference>
<dbReference type="PANTHER" id="PTHR43566">
    <property type="entry name" value="CONSERVED PROTEIN"/>
    <property type="match status" value="1"/>
</dbReference>
<reference evidence="4 6" key="2">
    <citation type="submission" date="2016-10" db="EMBL/GenBank/DDBJ databases">
        <authorList>
            <person name="Varghese N."/>
            <person name="Submissions S."/>
        </authorList>
    </citation>
    <scope>NUCLEOTIDE SEQUENCE [LARGE SCALE GENOMIC DNA]</scope>
    <source>
        <strain evidence="4 6">DSM 22150</strain>
    </source>
</reference>
<feature type="domain" description="AAA" evidence="1">
    <location>
        <begin position="19"/>
        <end position="128"/>
    </location>
</feature>
<protein>
    <submittedName>
        <fullName evidence="3">Uncharacterized protein</fullName>
    </submittedName>
</protein>
<sequence>MYEKRIIDESLKSYFEDLPAILIEGAKAVGKTETCSHLAKTVFSLDNEATRMLLKGDPEIILREEHPVLLDEWQLLPEIWTFVRHQVDKGLPSGSVLFTGSSIKVNSRIHSGAGRIVRMKMRPYSIEERKMSEEYIRISQLFGLSDTKKISGKTDNKITDYLDEIFKSGFPGIRSKAERTRKLLLSSYTTNIVEHEFSENGFTVKKPESLLAWMKAYAASIGTSTSFQTIIDAAMANNSEAPSRPTANNYREALKILYIIDEVQPFLAIGKLYPNLAKAPKHFMLDPAIALSLLGVSREQLETYKVPKHVGKFNQTLIGQLLESLVYQSLIVYADANDAQLYHFRDAKGTREIDFILQKGNSLILFEVKADPDAKDQYVEHLNWFEDTVNDEFQVTKVLLNTGPYAYTRESDRVHVIPIAMLGV</sequence>
<dbReference type="Pfam" id="PF13173">
    <property type="entry name" value="AAA_14"/>
    <property type="match status" value="1"/>
</dbReference>
<evidence type="ECO:0000259" key="1">
    <source>
        <dbReference type="Pfam" id="PF13173"/>
    </source>
</evidence>
<dbReference type="AlphaFoldDB" id="A0A143YQW2"/>
<keyword evidence="6" id="KW-1185">Reference proteome</keyword>
<dbReference type="InterPro" id="IPR025420">
    <property type="entry name" value="DUF4143"/>
</dbReference>
<dbReference type="Pfam" id="PF13635">
    <property type="entry name" value="DUF4143"/>
    <property type="match status" value="1"/>
</dbReference>
<dbReference type="Proteomes" id="UP000199280">
    <property type="component" value="Unassembled WGS sequence"/>
</dbReference>
<evidence type="ECO:0000313" key="5">
    <source>
        <dbReference type="Proteomes" id="UP000076878"/>
    </source>
</evidence>
<proteinExistence type="predicted"/>
<reference evidence="3 5" key="1">
    <citation type="submission" date="2016-02" db="EMBL/GenBank/DDBJ databases">
        <authorList>
            <person name="Wen L."/>
            <person name="He K."/>
            <person name="Yang H."/>
        </authorList>
    </citation>
    <scope>NUCLEOTIDE SEQUENCE [LARGE SCALE GENOMIC DNA]</scope>
    <source>
        <strain evidence="3">Trichococcus_R210</strain>
    </source>
</reference>
<name>A0A143YQW2_9LACT</name>
<evidence type="ECO:0000313" key="4">
    <source>
        <dbReference type="EMBL" id="SEJ78851.1"/>
    </source>
</evidence>
<dbReference type="RefSeq" id="WP_068622797.1">
    <property type="nucleotide sequence ID" value="NZ_FJNB01000009.1"/>
</dbReference>
<evidence type="ECO:0000259" key="2">
    <source>
        <dbReference type="Pfam" id="PF13635"/>
    </source>
</evidence>
<dbReference type="InterPro" id="IPR027417">
    <property type="entry name" value="P-loop_NTPase"/>
</dbReference>
<dbReference type="PANTHER" id="PTHR43566:SF2">
    <property type="entry name" value="DUF4143 DOMAIN-CONTAINING PROTEIN"/>
    <property type="match status" value="1"/>
</dbReference>
<feature type="domain" description="DUF4143" evidence="2">
    <location>
        <begin position="203"/>
        <end position="370"/>
    </location>
</feature>
<dbReference type="EMBL" id="FJNB01000009">
    <property type="protein sequence ID" value="CZQ96391.1"/>
    <property type="molecule type" value="Genomic_DNA"/>
</dbReference>
<evidence type="ECO:0000313" key="6">
    <source>
        <dbReference type="Proteomes" id="UP000199280"/>
    </source>
</evidence>
<gene>
    <name evidence="4" type="ORF">SAMN05216375_1273</name>
    <name evidence="3" type="ORF">TR210_1382</name>
</gene>
<dbReference type="InterPro" id="IPR041682">
    <property type="entry name" value="AAA_14"/>
</dbReference>
<dbReference type="Proteomes" id="UP000076878">
    <property type="component" value="Unassembled WGS sequence"/>
</dbReference>
<organism evidence="3 5">
    <name type="scientific">Trichococcus ilyis</name>
    <dbReference type="NCBI Taxonomy" id="640938"/>
    <lineage>
        <taxon>Bacteria</taxon>
        <taxon>Bacillati</taxon>
        <taxon>Bacillota</taxon>
        <taxon>Bacilli</taxon>
        <taxon>Lactobacillales</taxon>
        <taxon>Carnobacteriaceae</taxon>
        <taxon>Trichococcus</taxon>
    </lineage>
</organism>
<accession>A0A143YQW2</accession>
<dbReference type="OrthoDB" id="128089at2"/>
<dbReference type="SUPFAM" id="SSF52540">
    <property type="entry name" value="P-loop containing nucleoside triphosphate hydrolases"/>
    <property type="match status" value="1"/>
</dbReference>